<dbReference type="AlphaFoldDB" id="A0AAN6J0Z3"/>
<accession>A0AAN6J0Z3</accession>
<feature type="region of interest" description="Disordered" evidence="1">
    <location>
        <begin position="449"/>
        <end position="485"/>
    </location>
</feature>
<protein>
    <submittedName>
        <fullName evidence="2">Uncharacterized protein</fullName>
    </submittedName>
</protein>
<dbReference type="Proteomes" id="UP001161757">
    <property type="component" value="Unassembled WGS sequence"/>
</dbReference>
<evidence type="ECO:0000256" key="1">
    <source>
        <dbReference type="SAM" id="MobiDB-lite"/>
    </source>
</evidence>
<feature type="region of interest" description="Disordered" evidence="1">
    <location>
        <begin position="528"/>
        <end position="552"/>
    </location>
</feature>
<reference evidence="2" key="1">
    <citation type="submission" date="2023-01" db="EMBL/GenBank/DDBJ databases">
        <title>Exophiala dermititidis isolated from Cystic Fibrosis Patient.</title>
        <authorList>
            <person name="Kurbessoian T."/>
            <person name="Crocker A."/>
            <person name="Murante D."/>
            <person name="Hogan D.A."/>
            <person name="Stajich J.E."/>
        </authorList>
    </citation>
    <scope>NUCLEOTIDE SEQUENCE</scope>
    <source>
        <strain evidence="2">Ex8</strain>
    </source>
</reference>
<gene>
    <name evidence="2" type="ORF">HRR80_002562</name>
</gene>
<dbReference type="EMBL" id="JAJGCB010000003">
    <property type="protein sequence ID" value="KAJ8994066.1"/>
    <property type="molecule type" value="Genomic_DNA"/>
</dbReference>
<feature type="compositionally biased region" description="Basic and acidic residues" evidence="1">
    <location>
        <begin position="386"/>
        <end position="397"/>
    </location>
</feature>
<feature type="compositionally biased region" description="Basic and acidic residues" evidence="1">
    <location>
        <begin position="453"/>
        <end position="465"/>
    </location>
</feature>
<comment type="caution">
    <text evidence="2">The sequence shown here is derived from an EMBL/GenBank/DDBJ whole genome shotgun (WGS) entry which is preliminary data.</text>
</comment>
<organism evidence="2 3">
    <name type="scientific">Exophiala dermatitidis</name>
    <name type="common">Black yeast-like fungus</name>
    <name type="synonym">Wangiella dermatitidis</name>
    <dbReference type="NCBI Taxonomy" id="5970"/>
    <lineage>
        <taxon>Eukaryota</taxon>
        <taxon>Fungi</taxon>
        <taxon>Dikarya</taxon>
        <taxon>Ascomycota</taxon>
        <taxon>Pezizomycotina</taxon>
        <taxon>Eurotiomycetes</taxon>
        <taxon>Chaetothyriomycetidae</taxon>
        <taxon>Chaetothyriales</taxon>
        <taxon>Herpotrichiellaceae</taxon>
        <taxon>Exophiala</taxon>
    </lineage>
</organism>
<name>A0AAN6J0Z3_EXODE</name>
<sequence>MPALTSNRALLVVLLVGLGTAIYTIPRLLRRVKDEAKAPQPEPPPAPKRLQKDSENSLKIETLRTLADGYSHELRTSAIKIVASRTARSSTKSLLLRDLASKDYGRRDNAINGLWMLLYHPSLNGNNNGGGKVMTEFHDAETATATVRALINVLPLHNINDHQPEAEAEPSAVPNQRKKHLVVPPSPVRPAHRPAHEVSLLIILNNILSYSARRRARPISGNEAMEAALDAGLVTRWLANYPFPCALAEKENLGFNFKKSDVARLFDRMAWLTDDLLMADIVLEVMQCPRGRKEMRAVGLSTSRYRENDLGRRGGSYRSASNWDLPGWVTAAQQDEEQNNRTGDDDVRMVGGEDTAGVIVEGNEGGPQYEPMSQEGDGGGGGLRPRSMERSQEEEHLRRRHREAIVVADPGAPLRRENILQRANSQQILQPMNGTSEVEGVLNGLLGLSGESGNHHVQEHQDQHASHVSGVPERQRQDDSRSRVASELDRVLDVQDIEHMLDQSLSSGGPSDSMRDVIHLLQSDEPVILVPTASSRRPHGGASSDSDSENSS</sequence>
<proteinExistence type="predicted"/>
<evidence type="ECO:0000313" key="2">
    <source>
        <dbReference type="EMBL" id="KAJ8994066.1"/>
    </source>
</evidence>
<feature type="compositionally biased region" description="Basic and acidic residues" evidence="1">
    <location>
        <begin position="473"/>
        <end position="485"/>
    </location>
</feature>
<feature type="region of interest" description="Disordered" evidence="1">
    <location>
        <begin position="363"/>
        <end position="402"/>
    </location>
</feature>
<feature type="region of interest" description="Disordered" evidence="1">
    <location>
        <begin position="34"/>
        <end position="57"/>
    </location>
</feature>
<evidence type="ECO:0000313" key="3">
    <source>
        <dbReference type="Proteomes" id="UP001161757"/>
    </source>
</evidence>
<feature type="compositionally biased region" description="Low complexity" evidence="1">
    <location>
        <begin position="543"/>
        <end position="552"/>
    </location>
</feature>